<feature type="region of interest" description="Disordered" evidence="1">
    <location>
        <begin position="90"/>
        <end position="112"/>
    </location>
</feature>
<evidence type="ECO:0000256" key="1">
    <source>
        <dbReference type="SAM" id="MobiDB-lite"/>
    </source>
</evidence>
<gene>
    <name evidence="2" type="ORF">rosag_00740</name>
</gene>
<proteinExistence type="predicted"/>
<protein>
    <submittedName>
        <fullName evidence="2">Uncharacterized protein</fullName>
    </submittedName>
</protein>
<dbReference type="Proteomes" id="UP001161325">
    <property type="component" value="Unassembled WGS sequence"/>
</dbReference>
<keyword evidence="3" id="KW-1185">Reference proteome</keyword>
<dbReference type="AlphaFoldDB" id="A0AA37V524"/>
<accession>A0AA37V524</accession>
<dbReference type="EMBL" id="BRXS01000001">
    <property type="protein sequence ID" value="GLC23561.1"/>
    <property type="molecule type" value="Genomic_DNA"/>
</dbReference>
<comment type="caution">
    <text evidence="2">The sequence shown here is derived from an EMBL/GenBank/DDBJ whole genome shotgun (WGS) entry which is preliminary data.</text>
</comment>
<dbReference type="RefSeq" id="WP_284347997.1">
    <property type="nucleotide sequence ID" value="NZ_BRXS01000001.1"/>
</dbReference>
<reference evidence="2" key="1">
    <citation type="submission" date="2022-08" db="EMBL/GenBank/DDBJ databases">
        <title>Draft genome sequencing of Roseisolibacter agri AW1220.</title>
        <authorList>
            <person name="Tobiishi Y."/>
            <person name="Tonouchi A."/>
        </authorList>
    </citation>
    <scope>NUCLEOTIDE SEQUENCE</scope>
    <source>
        <strain evidence="2">AW1220</strain>
    </source>
</reference>
<evidence type="ECO:0000313" key="2">
    <source>
        <dbReference type="EMBL" id="GLC23561.1"/>
    </source>
</evidence>
<sequence>MSTPRLEIRTLTPGRDAVVDRWLARVARLGPAEWGRLDAIGQRFVAGDPMSRWQRAARLSAAGAAVPALPALQQALAVVGFGVELVRDLTGGTHDGPRRPRDAPPSADPRTRRRVAQVQSLWDLGHAQPGGGGAAMSCLMLGLAALHARPLLPADAFARLYALVEPVIPVVDVEP</sequence>
<name>A0AA37V524_9BACT</name>
<organism evidence="2 3">
    <name type="scientific">Roseisolibacter agri</name>
    <dbReference type="NCBI Taxonomy" id="2014610"/>
    <lineage>
        <taxon>Bacteria</taxon>
        <taxon>Pseudomonadati</taxon>
        <taxon>Gemmatimonadota</taxon>
        <taxon>Gemmatimonadia</taxon>
        <taxon>Gemmatimonadales</taxon>
        <taxon>Gemmatimonadaceae</taxon>
        <taxon>Roseisolibacter</taxon>
    </lineage>
</organism>
<evidence type="ECO:0000313" key="3">
    <source>
        <dbReference type="Proteomes" id="UP001161325"/>
    </source>
</evidence>